<dbReference type="AlphaFoldDB" id="A0A1B9R0Z1"/>
<dbReference type="GO" id="GO:0005737">
    <property type="term" value="C:cytoplasm"/>
    <property type="evidence" value="ECO:0007669"/>
    <property type="project" value="UniProtKB-SubCell"/>
</dbReference>
<comment type="subcellular location">
    <subcellularLocation>
        <location evidence="1 8">Cytoplasm</location>
    </subcellularLocation>
</comment>
<keyword evidence="3 8" id="KW-0436">Ligase</keyword>
<dbReference type="InterPro" id="IPR012795">
    <property type="entry name" value="tRNA_Ile_lys_synt_N"/>
</dbReference>
<comment type="similarity">
    <text evidence="8">Belongs to the tRNA(Ile)-lysidine synthase family.</text>
</comment>
<evidence type="ECO:0000256" key="6">
    <source>
        <dbReference type="ARBA" id="ARBA00022840"/>
    </source>
</evidence>
<dbReference type="InterPro" id="IPR011063">
    <property type="entry name" value="TilS/TtcA_N"/>
</dbReference>
<dbReference type="InterPro" id="IPR014729">
    <property type="entry name" value="Rossmann-like_a/b/a_fold"/>
</dbReference>
<dbReference type="EC" id="6.3.4.19" evidence="8"/>
<comment type="caution">
    <text evidence="10">The sequence shown here is derived from an EMBL/GenBank/DDBJ whole genome shotgun (WGS) entry which is preliminary data.</text>
</comment>
<reference evidence="11" key="1">
    <citation type="submission" date="2016-06" db="EMBL/GenBank/DDBJ databases">
        <authorList>
            <person name="Hehemann J.-H."/>
            <person name="Arevalo P."/>
            <person name="Datta M.S."/>
            <person name="Polz M.F."/>
        </authorList>
    </citation>
    <scope>NUCLEOTIDE SEQUENCE [LARGE SCALE GENOMIC DNA]</scope>
    <source>
        <strain evidence="11">9CSC122</strain>
    </source>
</reference>
<gene>
    <name evidence="8" type="primary">tilS</name>
    <name evidence="10" type="ORF">A6E14_00110</name>
</gene>
<keyword evidence="11" id="KW-1185">Reference proteome</keyword>
<dbReference type="GO" id="GO:0032267">
    <property type="term" value="F:tRNA(Ile)-lysidine synthase activity"/>
    <property type="evidence" value="ECO:0007669"/>
    <property type="project" value="UniProtKB-EC"/>
</dbReference>
<comment type="domain">
    <text evidence="8">The N-terminal region contains the highly conserved SGGXDS motif, predicted to be a P-loop motif involved in ATP binding.</text>
</comment>
<evidence type="ECO:0000256" key="3">
    <source>
        <dbReference type="ARBA" id="ARBA00022598"/>
    </source>
</evidence>
<protein>
    <recommendedName>
        <fullName evidence="8">tRNA(Ile)-lysidine synthase</fullName>
        <ecNumber evidence="8">6.3.4.19</ecNumber>
    </recommendedName>
    <alternativeName>
        <fullName evidence="8">tRNA(Ile)-2-lysyl-cytidine synthase</fullName>
    </alternativeName>
    <alternativeName>
        <fullName evidence="8">tRNA(Ile)-lysidine synthetase</fullName>
    </alternativeName>
</protein>
<dbReference type="HAMAP" id="MF_01161">
    <property type="entry name" value="tRNA_Ile_lys_synt"/>
    <property type="match status" value="1"/>
</dbReference>
<organism evidence="10 11">
    <name type="scientific">Vibrio genomosp. F10</name>
    <dbReference type="NCBI Taxonomy" id="723171"/>
    <lineage>
        <taxon>Bacteria</taxon>
        <taxon>Pseudomonadati</taxon>
        <taxon>Pseudomonadota</taxon>
        <taxon>Gammaproteobacteria</taxon>
        <taxon>Vibrionales</taxon>
        <taxon>Vibrionaceae</taxon>
        <taxon>Vibrio</taxon>
    </lineage>
</organism>
<dbReference type="GO" id="GO:0005524">
    <property type="term" value="F:ATP binding"/>
    <property type="evidence" value="ECO:0007669"/>
    <property type="project" value="UniProtKB-UniRule"/>
</dbReference>
<dbReference type="EMBL" id="MAJZ01000330">
    <property type="protein sequence ID" value="OCH77959.1"/>
    <property type="molecule type" value="Genomic_DNA"/>
</dbReference>
<dbReference type="InterPro" id="IPR012094">
    <property type="entry name" value="tRNA_Ile_lys_synt"/>
</dbReference>
<sequence length="455" mass="51579">MNPLYTLFTQVITQHKKPDSRLVLALSGGVDSRVLLELLMLYKTEYPDVICLAVHVHHGLSENADEWVSQCDRWCRDLDIPLAVEKVVLKKDSGESIEKLARDARYSALAKHIHRDDLLLTGQHRDDQVETFLLALKRGSGPKGLSSMAECLPFELGYQLRPLLTASRKEIEQFAHQQSLDWIEDESNLDTRFDRNFIRHSITPPLLDRWPSFSQSVQRSAALCAEQETLLDELLQPALIKMVGDDNQVVLSTLSTYSVLAQKRLLRMWLERCGSLMPSRQHLEAILEQVIGAKSDANPQLNLLNGQIRRFNSGLYFIADHSDVSQWTAPLSPNTTLLLPDGLGEITLRPHDSVRGNDTSVDACQTVSIRGDYIGSLSVIFDPQGLAAHPSSRGHSRKLKKLFQEYQVPSWLRRRIPIIMNDSHVVAVMGLFVTKPYQGHDCEVYWDKKLEFVQK</sequence>
<dbReference type="GO" id="GO:0006400">
    <property type="term" value="P:tRNA modification"/>
    <property type="evidence" value="ECO:0007669"/>
    <property type="project" value="UniProtKB-UniRule"/>
</dbReference>
<dbReference type="Gene3D" id="1.20.59.20">
    <property type="match status" value="1"/>
</dbReference>
<evidence type="ECO:0000256" key="7">
    <source>
        <dbReference type="ARBA" id="ARBA00048539"/>
    </source>
</evidence>
<keyword evidence="5 8" id="KW-0547">Nucleotide-binding</keyword>
<dbReference type="PANTHER" id="PTHR43033:SF1">
    <property type="entry name" value="TRNA(ILE)-LYSIDINE SYNTHASE-RELATED"/>
    <property type="match status" value="1"/>
</dbReference>
<dbReference type="InterPro" id="IPR012796">
    <property type="entry name" value="Lysidine-tRNA-synth_C"/>
</dbReference>
<evidence type="ECO:0000313" key="11">
    <source>
        <dbReference type="Proteomes" id="UP000093173"/>
    </source>
</evidence>
<comment type="function">
    <text evidence="8">Ligates lysine onto the cytidine present at position 34 of the AUA codon-specific tRNA(Ile) that contains the anticodon CAU, in an ATP-dependent manner. Cytidine is converted to lysidine, thus changing the amino acid specificity of the tRNA from methionine to isoleucine.</text>
</comment>
<dbReference type="SUPFAM" id="SSF52402">
    <property type="entry name" value="Adenine nucleotide alpha hydrolases-like"/>
    <property type="match status" value="1"/>
</dbReference>
<evidence type="ECO:0000313" key="10">
    <source>
        <dbReference type="EMBL" id="OCH77959.1"/>
    </source>
</evidence>
<feature type="domain" description="Lysidine-tRNA(Ile) synthetase C-terminal" evidence="9">
    <location>
        <begin position="377"/>
        <end position="446"/>
    </location>
</feature>
<dbReference type="NCBIfam" id="TIGR02433">
    <property type="entry name" value="lysidine_TilS_C"/>
    <property type="match status" value="1"/>
</dbReference>
<dbReference type="Pfam" id="PF11734">
    <property type="entry name" value="TilS_C"/>
    <property type="match status" value="1"/>
</dbReference>
<dbReference type="RefSeq" id="WP_065576518.1">
    <property type="nucleotide sequence ID" value="NZ_JBNGCH010000330.1"/>
</dbReference>
<keyword evidence="4 8" id="KW-0819">tRNA processing</keyword>
<comment type="catalytic activity">
    <reaction evidence="7 8">
        <text>cytidine(34) in tRNA(Ile2) + L-lysine + ATP = lysidine(34) in tRNA(Ile2) + AMP + diphosphate + H(+)</text>
        <dbReference type="Rhea" id="RHEA:43744"/>
        <dbReference type="Rhea" id="RHEA-COMP:10625"/>
        <dbReference type="Rhea" id="RHEA-COMP:10670"/>
        <dbReference type="ChEBI" id="CHEBI:15378"/>
        <dbReference type="ChEBI" id="CHEBI:30616"/>
        <dbReference type="ChEBI" id="CHEBI:32551"/>
        <dbReference type="ChEBI" id="CHEBI:33019"/>
        <dbReference type="ChEBI" id="CHEBI:82748"/>
        <dbReference type="ChEBI" id="CHEBI:83665"/>
        <dbReference type="ChEBI" id="CHEBI:456215"/>
        <dbReference type="EC" id="6.3.4.19"/>
    </reaction>
</comment>
<dbReference type="Gene3D" id="3.40.50.620">
    <property type="entry name" value="HUPs"/>
    <property type="match status" value="1"/>
</dbReference>
<dbReference type="NCBIfam" id="TIGR02432">
    <property type="entry name" value="lysidine_TilS_N"/>
    <property type="match status" value="1"/>
</dbReference>
<keyword evidence="2 8" id="KW-0963">Cytoplasm</keyword>
<dbReference type="SMART" id="SM00977">
    <property type="entry name" value="TilS_C"/>
    <property type="match status" value="1"/>
</dbReference>
<proteinExistence type="inferred from homology"/>
<dbReference type="PANTHER" id="PTHR43033">
    <property type="entry name" value="TRNA(ILE)-LYSIDINE SYNTHASE-RELATED"/>
    <property type="match status" value="1"/>
</dbReference>
<evidence type="ECO:0000256" key="2">
    <source>
        <dbReference type="ARBA" id="ARBA00022490"/>
    </source>
</evidence>
<keyword evidence="6 8" id="KW-0067">ATP-binding</keyword>
<dbReference type="Pfam" id="PF01171">
    <property type="entry name" value="ATP_bind_3"/>
    <property type="match status" value="1"/>
</dbReference>
<dbReference type="Proteomes" id="UP000093173">
    <property type="component" value="Unassembled WGS sequence"/>
</dbReference>
<evidence type="ECO:0000259" key="9">
    <source>
        <dbReference type="SMART" id="SM00977"/>
    </source>
</evidence>
<dbReference type="CDD" id="cd01992">
    <property type="entry name" value="TilS_N"/>
    <property type="match status" value="1"/>
</dbReference>
<accession>A0A1B9R0Z1</accession>
<dbReference type="Pfam" id="PF09179">
    <property type="entry name" value="TilS"/>
    <property type="match status" value="1"/>
</dbReference>
<feature type="binding site" evidence="8">
    <location>
        <begin position="27"/>
        <end position="32"/>
    </location>
    <ligand>
        <name>ATP</name>
        <dbReference type="ChEBI" id="CHEBI:30616"/>
    </ligand>
</feature>
<name>A0A1B9R0Z1_9VIBR</name>
<dbReference type="SUPFAM" id="SSF82829">
    <property type="entry name" value="MesJ substrate recognition domain-like"/>
    <property type="match status" value="1"/>
</dbReference>
<dbReference type="InterPro" id="IPR015262">
    <property type="entry name" value="tRNA_Ile_lys_synt_subst-bd"/>
</dbReference>
<evidence type="ECO:0000256" key="1">
    <source>
        <dbReference type="ARBA" id="ARBA00004496"/>
    </source>
</evidence>
<evidence type="ECO:0000256" key="5">
    <source>
        <dbReference type="ARBA" id="ARBA00022741"/>
    </source>
</evidence>
<evidence type="ECO:0000256" key="4">
    <source>
        <dbReference type="ARBA" id="ARBA00022694"/>
    </source>
</evidence>
<evidence type="ECO:0000256" key="8">
    <source>
        <dbReference type="HAMAP-Rule" id="MF_01161"/>
    </source>
</evidence>
<dbReference type="SUPFAM" id="SSF56037">
    <property type="entry name" value="PheT/TilS domain"/>
    <property type="match status" value="1"/>
</dbReference>